<gene>
    <name evidence="1" type="ORF">LCGC14_2341490</name>
</gene>
<dbReference type="EMBL" id="LAZR01033888">
    <property type="protein sequence ID" value="KKL46840.1"/>
    <property type="molecule type" value="Genomic_DNA"/>
</dbReference>
<name>A0A0F9EPM1_9ZZZZ</name>
<proteinExistence type="predicted"/>
<protein>
    <submittedName>
        <fullName evidence="1">Uncharacterized protein</fullName>
    </submittedName>
</protein>
<accession>A0A0F9EPM1</accession>
<organism evidence="1">
    <name type="scientific">marine sediment metagenome</name>
    <dbReference type="NCBI Taxonomy" id="412755"/>
    <lineage>
        <taxon>unclassified sequences</taxon>
        <taxon>metagenomes</taxon>
        <taxon>ecological metagenomes</taxon>
    </lineage>
</organism>
<feature type="non-terminal residue" evidence="1">
    <location>
        <position position="1"/>
    </location>
</feature>
<sequence>EIMKGLYKKYIVTKTSGNPVGPDFRSIVLRIDGGIYLNACRAGVAAFAEAVREHNPKLADDVQQLLTDLKDKS</sequence>
<reference evidence="1" key="1">
    <citation type="journal article" date="2015" name="Nature">
        <title>Complex archaea that bridge the gap between prokaryotes and eukaryotes.</title>
        <authorList>
            <person name="Spang A."/>
            <person name="Saw J.H."/>
            <person name="Jorgensen S.L."/>
            <person name="Zaremba-Niedzwiedzka K."/>
            <person name="Martijn J."/>
            <person name="Lind A.E."/>
            <person name="van Eijk R."/>
            <person name="Schleper C."/>
            <person name="Guy L."/>
            <person name="Ettema T.J."/>
        </authorList>
    </citation>
    <scope>NUCLEOTIDE SEQUENCE</scope>
</reference>
<comment type="caution">
    <text evidence="1">The sequence shown here is derived from an EMBL/GenBank/DDBJ whole genome shotgun (WGS) entry which is preliminary data.</text>
</comment>
<evidence type="ECO:0000313" key="1">
    <source>
        <dbReference type="EMBL" id="KKL46840.1"/>
    </source>
</evidence>
<dbReference type="AlphaFoldDB" id="A0A0F9EPM1"/>